<evidence type="ECO:0000313" key="7">
    <source>
        <dbReference type="EMBL" id="QGG47335.1"/>
    </source>
</evidence>
<dbReference type="InterPro" id="IPR002711">
    <property type="entry name" value="HNH"/>
</dbReference>
<feature type="domain" description="HNH nuclease" evidence="6">
    <location>
        <begin position="48"/>
        <end position="103"/>
    </location>
</feature>
<keyword evidence="8" id="KW-1185">Reference proteome</keyword>
<keyword evidence="1" id="KW-0540">Nuclease</keyword>
<feature type="region of interest" description="Disordered" evidence="5">
    <location>
        <begin position="106"/>
        <end position="129"/>
    </location>
</feature>
<reference evidence="8" key="1">
    <citation type="submission" date="2019-11" db="EMBL/GenBank/DDBJ databases">
        <title>Genome sequence of Heliorestis convoluta strain HH, an alkaliphilic and minimalistic phototrophic bacterium from a soda lake in Egypt.</title>
        <authorList>
            <person name="Dewey E.D."/>
            <person name="Stokes L.M."/>
            <person name="Burchell B.M."/>
            <person name="Shaffer K.N."/>
            <person name="Huntington A.M."/>
            <person name="Baker J.M."/>
            <person name="Nadendla S."/>
            <person name="Giglio M.G."/>
            <person name="Touchman J.W."/>
            <person name="Blankenship R.E."/>
            <person name="Madigan M.T."/>
            <person name="Sattley W.M."/>
        </authorList>
    </citation>
    <scope>NUCLEOTIDE SEQUENCE [LARGE SCALE GENOMIC DNA]</scope>
    <source>
        <strain evidence="8">HH</strain>
    </source>
</reference>
<evidence type="ECO:0000256" key="5">
    <source>
        <dbReference type="SAM" id="MobiDB-lite"/>
    </source>
</evidence>
<dbReference type="KEGG" id="hcv:FTV88_1188"/>
<dbReference type="SMART" id="SM00507">
    <property type="entry name" value="HNHc"/>
    <property type="match status" value="1"/>
</dbReference>
<gene>
    <name evidence="7" type="ORF">FTV88_1188</name>
</gene>
<protein>
    <recommendedName>
        <fullName evidence="4">Putative HNH nuclease YajD</fullName>
    </recommendedName>
</protein>
<comment type="similarity">
    <text evidence="3">Belongs to the HNH nuclease family.</text>
</comment>
<dbReference type="GO" id="GO:0003676">
    <property type="term" value="F:nucleic acid binding"/>
    <property type="evidence" value="ECO:0007669"/>
    <property type="project" value="InterPro"/>
</dbReference>
<dbReference type="RefSeq" id="WP_153724736.1">
    <property type="nucleotide sequence ID" value="NZ_CP045875.1"/>
</dbReference>
<evidence type="ECO:0000313" key="8">
    <source>
        <dbReference type="Proteomes" id="UP000366051"/>
    </source>
</evidence>
<keyword evidence="7" id="KW-0255">Endonuclease</keyword>
<dbReference type="EMBL" id="CP045875">
    <property type="protein sequence ID" value="QGG47335.1"/>
    <property type="molecule type" value="Genomic_DNA"/>
</dbReference>
<dbReference type="CDD" id="cd00085">
    <property type="entry name" value="HNHc"/>
    <property type="match status" value="1"/>
</dbReference>
<dbReference type="GO" id="GO:0008270">
    <property type="term" value="F:zinc ion binding"/>
    <property type="evidence" value="ECO:0007669"/>
    <property type="project" value="InterPro"/>
</dbReference>
<dbReference type="PANTHER" id="PTHR41286">
    <property type="entry name" value="HNH NUCLEASE YAJD-RELATED"/>
    <property type="match status" value="1"/>
</dbReference>
<organism evidence="7 8">
    <name type="scientific">Heliorestis convoluta</name>
    <dbReference type="NCBI Taxonomy" id="356322"/>
    <lineage>
        <taxon>Bacteria</taxon>
        <taxon>Bacillati</taxon>
        <taxon>Bacillota</taxon>
        <taxon>Clostridia</taxon>
        <taxon>Eubacteriales</taxon>
        <taxon>Heliobacteriaceae</taxon>
        <taxon>Heliorestis</taxon>
    </lineage>
</organism>
<dbReference type="PANTHER" id="PTHR41286:SF1">
    <property type="entry name" value="HNH NUCLEASE YAJD-RELATED"/>
    <property type="match status" value="1"/>
</dbReference>
<sequence>MPWKPKRICSYAGCNELTHDRYCDSHKRQIAKEQNQKNSKLYTYRWHKKSRAFLRAHPLCAHCLQAGRVTEATEVDHIIPHNGDLKRFWDQNNWQSLCKKCHSKKTAQEDGGFGNPIKNPLGNKRTKNL</sequence>
<name>A0A5Q2N423_9FIRM</name>
<dbReference type="Gene3D" id="1.10.30.50">
    <property type="match status" value="1"/>
</dbReference>
<dbReference type="Pfam" id="PF01844">
    <property type="entry name" value="HNH"/>
    <property type="match status" value="1"/>
</dbReference>
<keyword evidence="2" id="KW-0378">Hydrolase</keyword>
<evidence type="ECO:0000256" key="2">
    <source>
        <dbReference type="ARBA" id="ARBA00022801"/>
    </source>
</evidence>
<evidence type="ECO:0000256" key="3">
    <source>
        <dbReference type="ARBA" id="ARBA00038412"/>
    </source>
</evidence>
<dbReference type="GO" id="GO:0016787">
    <property type="term" value="F:hydrolase activity"/>
    <property type="evidence" value="ECO:0007669"/>
    <property type="project" value="UniProtKB-KW"/>
</dbReference>
<proteinExistence type="inferred from homology"/>
<dbReference type="Proteomes" id="UP000366051">
    <property type="component" value="Chromosome"/>
</dbReference>
<dbReference type="OrthoDB" id="9779761at2"/>
<dbReference type="InterPro" id="IPR003615">
    <property type="entry name" value="HNH_nuc"/>
</dbReference>
<evidence type="ECO:0000256" key="4">
    <source>
        <dbReference type="ARBA" id="ARBA00040194"/>
    </source>
</evidence>
<evidence type="ECO:0000256" key="1">
    <source>
        <dbReference type="ARBA" id="ARBA00022722"/>
    </source>
</evidence>
<dbReference type="GO" id="GO:0004519">
    <property type="term" value="F:endonuclease activity"/>
    <property type="evidence" value="ECO:0007669"/>
    <property type="project" value="UniProtKB-KW"/>
</dbReference>
<dbReference type="GO" id="GO:0005829">
    <property type="term" value="C:cytosol"/>
    <property type="evidence" value="ECO:0007669"/>
    <property type="project" value="TreeGrafter"/>
</dbReference>
<dbReference type="AlphaFoldDB" id="A0A5Q2N423"/>
<evidence type="ECO:0000259" key="6">
    <source>
        <dbReference type="SMART" id="SM00507"/>
    </source>
</evidence>
<accession>A0A5Q2N423</accession>